<dbReference type="InterPro" id="IPR049177">
    <property type="entry name" value="MgtC_SapB_SrpB_YhiD_N"/>
</dbReference>
<reference evidence="4 5" key="1">
    <citation type="submission" date="2016-06" db="EMBL/GenBank/DDBJ databases">
        <authorList>
            <person name="Kjaerup R.B."/>
            <person name="Dalgaard T.S."/>
            <person name="Juul-Madsen H.R."/>
        </authorList>
    </citation>
    <scope>NUCLEOTIDE SEQUENCE [LARGE SCALE GENOMIC DNA]</scope>
    <source>
        <strain evidence="4 5">DSM 16361</strain>
    </source>
</reference>
<evidence type="ECO:0000259" key="2">
    <source>
        <dbReference type="Pfam" id="PF02308"/>
    </source>
</evidence>
<feature type="transmembrane region" description="Helical" evidence="1">
    <location>
        <begin position="259"/>
        <end position="280"/>
    </location>
</feature>
<keyword evidence="5" id="KW-1185">Reference proteome</keyword>
<dbReference type="Pfam" id="PF13194">
    <property type="entry name" value="DUF4010"/>
    <property type="match status" value="1"/>
</dbReference>
<dbReference type="InterPro" id="IPR025105">
    <property type="entry name" value="DUF4010"/>
</dbReference>
<evidence type="ECO:0000313" key="4">
    <source>
        <dbReference type="EMBL" id="SBP88877.1"/>
    </source>
</evidence>
<feature type="transmembrane region" description="Helical" evidence="1">
    <location>
        <begin position="43"/>
        <end position="69"/>
    </location>
</feature>
<keyword evidence="1" id="KW-0812">Transmembrane</keyword>
<evidence type="ECO:0000256" key="1">
    <source>
        <dbReference type="SAM" id="Phobius"/>
    </source>
</evidence>
<evidence type="ECO:0000259" key="3">
    <source>
        <dbReference type="Pfam" id="PF13194"/>
    </source>
</evidence>
<dbReference type="RefSeq" id="WP_094161135.1">
    <property type="nucleotide sequence ID" value="NZ_LT592171.1"/>
</dbReference>
<accession>A0A238D6D6</accession>
<dbReference type="Pfam" id="PF02308">
    <property type="entry name" value="MgtC"/>
    <property type="match status" value="1"/>
</dbReference>
<dbReference type="OrthoDB" id="9813718at2"/>
<organism evidence="4 5">
    <name type="scientific">Thiomonas delicata</name>
    <name type="common">Thiomonas cuprina</name>
    <dbReference type="NCBI Taxonomy" id="364030"/>
    <lineage>
        <taxon>Bacteria</taxon>
        <taxon>Pseudomonadati</taxon>
        <taxon>Pseudomonadota</taxon>
        <taxon>Betaproteobacteria</taxon>
        <taxon>Burkholderiales</taxon>
        <taxon>Thiomonas</taxon>
    </lineage>
</organism>
<proteinExistence type="predicted"/>
<dbReference type="EMBL" id="FLMQ01000056">
    <property type="protein sequence ID" value="SBP88877.1"/>
    <property type="molecule type" value="Genomic_DNA"/>
</dbReference>
<feature type="transmembrane region" description="Helical" evidence="1">
    <location>
        <begin position="366"/>
        <end position="386"/>
    </location>
</feature>
<feature type="transmembrane region" description="Helical" evidence="1">
    <location>
        <begin position="170"/>
        <end position="189"/>
    </location>
</feature>
<feature type="domain" description="DUF4010" evidence="3">
    <location>
        <begin position="176"/>
        <end position="386"/>
    </location>
</feature>
<feature type="transmembrane region" description="Helical" evidence="1">
    <location>
        <begin position="6"/>
        <end position="23"/>
    </location>
</feature>
<feature type="transmembrane region" description="Helical" evidence="1">
    <location>
        <begin position="306"/>
        <end position="327"/>
    </location>
</feature>
<feature type="transmembrane region" description="Helical" evidence="1">
    <location>
        <begin position="392"/>
        <end position="413"/>
    </location>
</feature>
<protein>
    <submittedName>
        <fullName evidence="4">Uncharacterized protein</fullName>
    </submittedName>
</protein>
<keyword evidence="1" id="KW-1133">Transmembrane helix</keyword>
<evidence type="ECO:0000313" key="5">
    <source>
        <dbReference type="Proteomes" id="UP000214566"/>
    </source>
</evidence>
<dbReference type="PANTHER" id="PTHR39084">
    <property type="entry name" value="MEMBRANE PROTEIN-RELATED"/>
    <property type="match status" value="1"/>
</dbReference>
<feature type="transmembrane region" description="Helical" evidence="1">
    <location>
        <begin position="138"/>
        <end position="155"/>
    </location>
</feature>
<sequence length="417" mass="42448">MDSSAWQLSGWAAAIGAGLLIGIERERSQNAAEQSPAGMRSFLLAALAGATGGTLGPVALGITLIAVALHSYAGYVQTRAQDPGLTTELALLLTLLLGALAMQAPALAAGLAVLVSLILWAKPQLHGFVRSVLTEPEITHGLLLAAAVLVVLPLLPDRPLPWLAGLNPHALWLLAVLLMLVQTLGHLAMRRFGRSRGLALAGLAGGFVSSTATIAGMAQRAREQPELRAACLGAAQLSNLATVIELAVIVGILDAGLLALFWPALLAYGTGAAIAALWALGWKIPEAGVGEQDAWLSQRPFNPRSALLFALLLSLLLLLAGQAIAVLGAQGMVLAVGLAGFADAHAASASAAQLATSGLLSGHQALVAMAAAVSCNAVSKVFAAFLGDGGAFGWTVAISQAGLLALLWLGVLVQLPL</sequence>
<feature type="transmembrane region" description="Helical" evidence="1">
    <location>
        <begin position="333"/>
        <end position="354"/>
    </location>
</feature>
<name>A0A238D6D6_THIDL</name>
<dbReference type="Proteomes" id="UP000214566">
    <property type="component" value="Unassembled WGS sequence"/>
</dbReference>
<dbReference type="AlphaFoldDB" id="A0A238D6D6"/>
<feature type="domain" description="MgtC/SapB/SrpB/YhiD N-terminal" evidence="2">
    <location>
        <begin position="13"/>
        <end position="127"/>
    </location>
</feature>
<keyword evidence="1" id="KW-0472">Membrane</keyword>
<gene>
    <name evidence="4" type="ORF">THIARS_70497</name>
</gene>
<dbReference type="PANTHER" id="PTHR39084:SF1">
    <property type="entry name" value="DUF4010 DOMAIN-CONTAINING PROTEIN"/>
    <property type="match status" value="1"/>
</dbReference>
<feature type="transmembrane region" description="Helical" evidence="1">
    <location>
        <begin position="229"/>
        <end position="253"/>
    </location>
</feature>
<feature type="transmembrane region" description="Helical" evidence="1">
    <location>
        <begin position="89"/>
        <end position="117"/>
    </location>
</feature>